<name>A0A2H1IFT1_BRELN</name>
<evidence type="ECO:0000256" key="1">
    <source>
        <dbReference type="SAM" id="MobiDB-lite"/>
    </source>
</evidence>
<dbReference type="EMBL" id="FXZA01000003">
    <property type="protein sequence ID" value="SMX73926.1"/>
    <property type="molecule type" value="Genomic_DNA"/>
</dbReference>
<sequence length="71" mass="7797">MPLAPSARVDAARHDELLKRPDAAQAEMGTGRNMGPGWINVSAESVRDDEQLAFWIKTAMDFNRAVTSLPD</sequence>
<gene>
    <name evidence="2" type="ORF">BLIN101_01144</name>
</gene>
<accession>A0A2H1IFT1</accession>
<feature type="compositionally biased region" description="Basic and acidic residues" evidence="1">
    <location>
        <begin position="10"/>
        <end position="22"/>
    </location>
</feature>
<organism evidence="2 3">
    <name type="scientific">Brevibacterium linens</name>
    <dbReference type="NCBI Taxonomy" id="1703"/>
    <lineage>
        <taxon>Bacteria</taxon>
        <taxon>Bacillati</taxon>
        <taxon>Actinomycetota</taxon>
        <taxon>Actinomycetes</taxon>
        <taxon>Micrococcales</taxon>
        <taxon>Brevibacteriaceae</taxon>
        <taxon>Brevibacterium</taxon>
    </lineage>
</organism>
<dbReference type="AlphaFoldDB" id="A0A2H1IFT1"/>
<reference evidence="2 3" key="1">
    <citation type="submission" date="2017-03" db="EMBL/GenBank/DDBJ databases">
        <authorList>
            <person name="Afonso C.L."/>
            <person name="Miller P.J."/>
            <person name="Scott M.A."/>
            <person name="Spackman E."/>
            <person name="Goraichik I."/>
            <person name="Dimitrov K.M."/>
            <person name="Suarez D.L."/>
            <person name="Swayne D.E."/>
        </authorList>
    </citation>
    <scope>NUCLEOTIDE SEQUENCE [LARGE SCALE GENOMIC DNA]</scope>
    <source>
        <strain evidence="2 3">Mu101</strain>
    </source>
</reference>
<protein>
    <submittedName>
        <fullName evidence="2">Uncharacterized protein</fullName>
    </submittedName>
</protein>
<feature type="region of interest" description="Disordered" evidence="1">
    <location>
        <begin position="1"/>
        <end position="36"/>
    </location>
</feature>
<evidence type="ECO:0000313" key="2">
    <source>
        <dbReference type="EMBL" id="SMX73926.1"/>
    </source>
</evidence>
<dbReference type="Proteomes" id="UP000234498">
    <property type="component" value="Unassembled WGS sequence"/>
</dbReference>
<evidence type="ECO:0000313" key="3">
    <source>
        <dbReference type="Proteomes" id="UP000234498"/>
    </source>
</evidence>
<proteinExistence type="predicted"/>